<dbReference type="EMBL" id="AP025592">
    <property type="protein sequence ID" value="BDG09972.1"/>
    <property type="molecule type" value="Genomic_DNA"/>
</dbReference>
<dbReference type="Proteomes" id="UP001162734">
    <property type="component" value="Chromosome"/>
</dbReference>
<dbReference type="Pfam" id="PF22352">
    <property type="entry name" value="K319L-like_PKD"/>
    <property type="match status" value="1"/>
</dbReference>
<dbReference type="CDD" id="cd00146">
    <property type="entry name" value="PKD"/>
    <property type="match status" value="1"/>
</dbReference>
<evidence type="ECO:0000313" key="3">
    <source>
        <dbReference type="Proteomes" id="UP001162734"/>
    </source>
</evidence>
<organism evidence="2 3">
    <name type="scientific">Anaeromyxobacter paludicola</name>
    <dbReference type="NCBI Taxonomy" id="2918171"/>
    <lineage>
        <taxon>Bacteria</taxon>
        <taxon>Pseudomonadati</taxon>
        <taxon>Myxococcota</taxon>
        <taxon>Myxococcia</taxon>
        <taxon>Myxococcales</taxon>
        <taxon>Cystobacterineae</taxon>
        <taxon>Anaeromyxobacteraceae</taxon>
        <taxon>Anaeromyxobacter</taxon>
    </lineage>
</organism>
<feature type="domain" description="PKD/Chitinase" evidence="1">
    <location>
        <begin position="155"/>
        <end position="243"/>
    </location>
</feature>
<accession>A0ABM7XDM8</accession>
<evidence type="ECO:0000313" key="2">
    <source>
        <dbReference type="EMBL" id="BDG09972.1"/>
    </source>
</evidence>
<dbReference type="InterPro" id="IPR022409">
    <property type="entry name" value="PKD/Chitinase_dom"/>
</dbReference>
<protein>
    <recommendedName>
        <fullName evidence="1">PKD/Chitinase domain-containing protein</fullName>
    </recommendedName>
</protein>
<dbReference type="SUPFAM" id="SSF49299">
    <property type="entry name" value="PKD domain"/>
    <property type="match status" value="1"/>
</dbReference>
<evidence type="ECO:0000259" key="1">
    <source>
        <dbReference type="SMART" id="SM00089"/>
    </source>
</evidence>
<dbReference type="InterPro" id="IPR013783">
    <property type="entry name" value="Ig-like_fold"/>
</dbReference>
<dbReference type="InterPro" id="IPR035986">
    <property type="entry name" value="PKD_dom_sf"/>
</dbReference>
<reference evidence="3" key="1">
    <citation type="journal article" date="2022" name="Int. J. Syst. Evol. Microbiol.">
        <title>Anaeromyxobacter oryzae sp. nov., Anaeromyxobacter diazotrophicus sp. nov. and Anaeromyxobacter paludicola sp. nov., isolated from paddy soils.</title>
        <authorList>
            <person name="Itoh H."/>
            <person name="Xu Z."/>
            <person name="Mise K."/>
            <person name="Masuda Y."/>
            <person name="Ushijima N."/>
            <person name="Hayakawa C."/>
            <person name="Shiratori Y."/>
            <person name="Senoo K."/>
        </authorList>
    </citation>
    <scope>NUCLEOTIDE SEQUENCE [LARGE SCALE GENOMIC DNA]</scope>
    <source>
        <strain evidence="3">Red630</strain>
    </source>
</reference>
<dbReference type="SUPFAM" id="SSF63829">
    <property type="entry name" value="Calcium-dependent phosphotriesterase"/>
    <property type="match status" value="1"/>
</dbReference>
<dbReference type="RefSeq" id="WP_248342370.1">
    <property type="nucleotide sequence ID" value="NZ_AP025592.1"/>
</dbReference>
<proteinExistence type="predicted"/>
<dbReference type="Gene3D" id="2.60.40.10">
    <property type="entry name" value="Immunoglobulins"/>
    <property type="match status" value="1"/>
</dbReference>
<name>A0ABM7XDM8_9BACT</name>
<gene>
    <name evidence="2" type="ORF">AMPC_30850</name>
</gene>
<keyword evidence="3" id="KW-1185">Reference proteome</keyword>
<sequence length="556" mass="57240">MRAALLVGLGLGCCLAGCGGSSSNVPDDVLDHDASGPFVGRWIGTMHSGASSGSAALDVSTTGRNALTFPGFCRDGKGPAARVTSDTAITVGAHTCTIPGRNCTYTWEIHSGYGSLTDGSFSVTFDGSIGGCGITTQVATLTFTGRQDGPPTAQVANASVTTPPGAPVTLDASASSDPYGRSLSFSWNLTQQPMGGDGAIIGAATAKPSFSATVTGSYTLQVTVTADDHQSATASVTVIVGPAGQRMTALSHGVLLAEYSRALDRLVMADAASRALYVQDPATGAEKSVALPLAPQCLSLSPDGLHAVIGHDAWLSYVDLSGPALLNTIPVTTDVGTCVLAGNGWAYLFPRSDTSAGIRAIELATGAETKIGAYLTDPPASARLHRDGDRMYVGISGGVQRWNVSTSTVTHVWDSSWGNFWAPARIWMSGDGNRIYTSSSTTLRADETQSLDLAYGGALPGLSAVTHLDDCASELAAIPASPSYGSWALDGTVELLNATYLGPTRSITLPYWNVGANSFPTHGRFVFYGAGCSKKYVVVQADPAAGLSQDTAVLTY</sequence>
<dbReference type="SMART" id="SM00089">
    <property type="entry name" value="PKD"/>
    <property type="match status" value="1"/>
</dbReference>